<dbReference type="AlphaFoldDB" id="A0A540UKW0"/>
<dbReference type="InterPro" id="IPR038174">
    <property type="entry name" value="Strep_pil_link_sf"/>
</dbReference>
<evidence type="ECO:0000259" key="1">
    <source>
        <dbReference type="Pfam" id="PF12892"/>
    </source>
</evidence>
<sequence>EVATAKNDKDGNVKFKELTFDKAGTYTYTISEKNGGTTDKGVTYDGKTITATVTVTDNGSGELSAAVSYSDETPFNNTYAVSATRAELAVKKTLTGRELKEDEFEFVLKNEAN</sequence>
<dbReference type="Proteomes" id="UP000315224">
    <property type="component" value="Unassembled WGS sequence"/>
</dbReference>
<dbReference type="NCBIfam" id="TIGR03786">
    <property type="entry name" value="strep_pil_rpt"/>
    <property type="match status" value="1"/>
</dbReference>
<protein>
    <submittedName>
        <fullName evidence="2">Peptidase</fullName>
    </submittedName>
</protein>
<feature type="non-terminal residue" evidence="2">
    <location>
        <position position="1"/>
    </location>
</feature>
<feature type="non-terminal residue" evidence="2">
    <location>
        <position position="113"/>
    </location>
</feature>
<organism evidence="2 3">
    <name type="scientific">Streptococcus suis</name>
    <dbReference type="NCBI Taxonomy" id="1307"/>
    <lineage>
        <taxon>Bacteria</taxon>
        <taxon>Bacillati</taxon>
        <taxon>Bacillota</taxon>
        <taxon>Bacilli</taxon>
        <taxon>Lactobacillales</taxon>
        <taxon>Streptococcaceae</taxon>
        <taxon>Streptococcus</taxon>
    </lineage>
</organism>
<comment type="caution">
    <text evidence="2">The sequence shown here is derived from an EMBL/GenBank/DDBJ whole genome shotgun (WGS) entry which is preliminary data.</text>
</comment>
<dbReference type="EMBL" id="VIEK01000060">
    <property type="protein sequence ID" value="TQE85134.1"/>
    <property type="molecule type" value="Genomic_DNA"/>
</dbReference>
<feature type="domain" description="Streptococcal pilin isopeptide linkage" evidence="1">
    <location>
        <begin position="9"/>
        <end position="80"/>
    </location>
</feature>
<evidence type="ECO:0000313" key="2">
    <source>
        <dbReference type="EMBL" id="TQE85134.1"/>
    </source>
</evidence>
<gene>
    <name evidence="2" type="ORF">FH692_11115</name>
</gene>
<reference evidence="2 3" key="1">
    <citation type="submission" date="2019-06" db="EMBL/GenBank/DDBJ databases">
        <title>Comprehensive assessment of Oxford Nanopore MinION sequencing for bacterial characterization and routine diagnosis.</title>
        <authorList>
            <person name="Tan S."/>
            <person name="Dvorak C.M.T."/>
            <person name="Gebhart C."/>
            <person name="Estrada A."/>
            <person name="Marthaler D.G."/>
            <person name="Murtaugh M.P."/>
        </authorList>
    </citation>
    <scope>NUCLEOTIDE SEQUENCE [LARGE SCALE GENOMIC DNA]</scope>
    <source>
        <strain evidence="2 3">2017UMN1435.21</strain>
    </source>
</reference>
<name>A0A540UKW0_STRSU</name>
<dbReference type="Gene3D" id="2.60.40.3050">
    <property type="match status" value="2"/>
</dbReference>
<dbReference type="RefSeq" id="WP_309474055.1">
    <property type="nucleotide sequence ID" value="NZ_VIEK01000060.1"/>
</dbReference>
<accession>A0A540UKW0</accession>
<proteinExistence type="predicted"/>
<evidence type="ECO:0000313" key="3">
    <source>
        <dbReference type="Proteomes" id="UP000315224"/>
    </source>
</evidence>
<dbReference type="InterPro" id="IPR022464">
    <property type="entry name" value="Strep_pil_isopept_link"/>
</dbReference>
<dbReference type="Pfam" id="PF12892">
    <property type="entry name" value="FctA"/>
    <property type="match status" value="1"/>
</dbReference>